<dbReference type="InterPro" id="IPR036265">
    <property type="entry name" value="HIT-like_sf"/>
</dbReference>
<dbReference type="InterPro" id="IPR032566">
    <property type="entry name" value="Znf-C2HE"/>
</dbReference>
<dbReference type="EMBL" id="JAACJJ010000001">
    <property type="protein sequence ID" value="KAF5331095.1"/>
    <property type="molecule type" value="Genomic_DNA"/>
</dbReference>
<dbReference type="Gene3D" id="3.30.428.10">
    <property type="entry name" value="HIT-like"/>
    <property type="match status" value="1"/>
</dbReference>
<dbReference type="Pfam" id="PF11969">
    <property type="entry name" value="DcpS_C"/>
    <property type="match status" value="1"/>
</dbReference>
<keyword evidence="4" id="KW-1185">Reference proteome</keyword>
<gene>
    <name evidence="3" type="ORF">D9619_005768</name>
</gene>
<evidence type="ECO:0000313" key="4">
    <source>
        <dbReference type="Proteomes" id="UP000567179"/>
    </source>
</evidence>
<feature type="domain" description="Aprataxin C2HE/C2H2/C2HC zinc finger" evidence="2">
    <location>
        <begin position="146"/>
        <end position="211"/>
    </location>
</feature>
<organism evidence="3 4">
    <name type="scientific">Psilocybe cf. subviscida</name>
    <dbReference type="NCBI Taxonomy" id="2480587"/>
    <lineage>
        <taxon>Eukaryota</taxon>
        <taxon>Fungi</taxon>
        <taxon>Dikarya</taxon>
        <taxon>Basidiomycota</taxon>
        <taxon>Agaricomycotina</taxon>
        <taxon>Agaricomycetes</taxon>
        <taxon>Agaricomycetidae</taxon>
        <taxon>Agaricales</taxon>
        <taxon>Agaricineae</taxon>
        <taxon>Strophariaceae</taxon>
        <taxon>Psilocybe</taxon>
    </lineage>
</organism>
<dbReference type="OrthoDB" id="3512845at2759"/>
<dbReference type="PANTHER" id="PTHR12486:SF4">
    <property type="entry name" value="APRATAXIN"/>
    <property type="match status" value="1"/>
</dbReference>
<evidence type="ECO:0000256" key="1">
    <source>
        <dbReference type="SAM" id="MobiDB-lite"/>
    </source>
</evidence>
<dbReference type="Proteomes" id="UP000567179">
    <property type="component" value="Unassembled WGS sequence"/>
</dbReference>
<feature type="region of interest" description="Disordered" evidence="1">
    <location>
        <begin position="214"/>
        <end position="261"/>
    </location>
</feature>
<dbReference type="Pfam" id="PF16278">
    <property type="entry name" value="zf-C2HE"/>
    <property type="match status" value="1"/>
</dbReference>
<comment type="caution">
    <text evidence="3">The sequence shown here is derived from an EMBL/GenBank/DDBJ whole genome shotgun (WGS) entry which is preliminary data.</text>
</comment>
<dbReference type="AlphaFoldDB" id="A0A8H5BX70"/>
<dbReference type="GO" id="GO:0003725">
    <property type="term" value="F:double-stranded RNA binding"/>
    <property type="evidence" value="ECO:0007669"/>
    <property type="project" value="TreeGrafter"/>
</dbReference>
<evidence type="ECO:0000259" key="2">
    <source>
        <dbReference type="Pfam" id="PF16278"/>
    </source>
</evidence>
<dbReference type="GO" id="GO:0003697">
    <property type="term" value="F:single-stranded DNA binding"/>
    <property type="evidence" value="ECO:0007669"/>
    <property type="project" value="TreeGrafter"/>
</dbReference>
<dbReference type="PANTHER" id="PTHR12486">
    <property type="entry name" value="APRATAXIN-RELATED"/>
    <property type="match status" value="1"/>
</dbReference>
<accession>A0A8H5BX70</accession>
<dbReference type="GO" id="GO:1990165">
    <property type="term" value="F:single-strand break-containing DNA binding"/>
    <property type="evidence" value="ECO:0007669"/>
    <property type="project" value="TreeGrafter"/>
</dbReference>
<reference evidence="3 4" key="1">
    <citation type="journal article" date="2020" name="ISME J.">
        <title>Uncovering the hidden diversity of litter-decomposition mechanisms in mushroom-forming fungi.</title>
        <authorList>
            <person name="Floudas D."/>
            <person name="Bentzer J."/>
            <person name="Ahren D."/>
            <person name="Johansson T."/>
            <person name="Persson P."/>
            <person name="Tunlid A."/>
        </authorList>
    </citation>
    <scope>NUCLEOTIDE SEQUENCE [LARGE SCALE GENOMIC DNA]</scope>
    <source>
        <strain evidence="3 4">CBS 101986</strain>
    </source>
</reference>
<dbReference type="GO" id="GO:0033699">
    <property type="term" value="F:DNA 5'-adenosine monophosphate hydrolase activity"/>
    <property type="evidence" value="ECO:0007669"/>
    <property type="project" value="TreeGrafter"/>
</dbReference>
<protein>
    <recommendedName>
        <fullName evidence="2">Aprataxin C2HE/C2H2/C2HC zinc finger domain-containing protein</fullName>
    </recommendedName>
</protein>
<dbReference type="SUPFAM" id="SSF54197">
    <property type="entry name" value="HIT-like"/>
    <property type="match status" value="1"/>
</dbReference>
<dbReference type="GO" id="GO:0000012">
    <property type="term" value="P:single strand break repair"/>
    <property type="evidence" value="ECO:0007669"/>
    <property type="project" value="TreeGrafter"/>
</dbReference>
<dbReference type="GO" id="GO:0030983">
    <property type="term" value="F:mismatched DNA binding"/>
    <property type="evidence" value="ECO:0007669"/>
    <property type="project" value="TreeGrafter"/>
</dbReference>
<dbReference type="GO" id="GO:0005634">
    <property type="term" value="C:nucleus"/>
    <property type="evidence" value="ECO:0007669"/>
    <property type="project" value="TreeGrafter"/>
</dbReference>
<proteinExistence type="predicted"/>
<sequence length="261" mass="29562">MAALLALRKYVQQDPTTLPDSVLFKHTGNSITIFDGFPKSIFHFLVLPRLQPPELDTKILTNLQSLLKGDKDQAKLVITSLAEDAQAVKKDIESEMIKRYGFKWDIWIGFHGAPSMVHLHLHILSADLCSERMKNKKHYNSFHPKLGFFLHVEEILELFDATPSFYDTKVKQLDPKLYEPLLKKPLTCFRCGKELKNIPTLKEHLEGEWDKVASRAAKSATGKRKLQDDQSDPPQQGSTAQNEQGPSKRAKSEQQDGSGEP</sequence>
<name>A0A8H5BX70_9AGAR</name>
<evidence type="ECO:0000313" key="3">
    <source>
        <dbReference type="EMBL" id="KAF5331095.1"/>
    </source>
</evidence>